<feature type="signal peptide" evidence="1">
    <location>
        <begin position="1"/>
        <end position="21"/>
    </location>
</feature>
<keyword evidence="5" id="KW-1185">Reference proteome</keyword>
<dbReference type="Pfam" id="PF24137">
    <property type="entry name" value="DA_N"/>
    <property type="match status" value="1"/>
</dbReference>
<dbReference type="InterPro" id="IPR056402">
    <property type="entry name" value="DA_N"/>
</dbReference>
<feature type="domain" description="Diels-Alderase N-terminal" evidence="2">
    <location>
        <begin position="53"/>
        <end position="235"/>
    </location>
</feature>
<evidence type="ECO:0000259" key="2">
    <source>
        <dbReference type="Pfam" id="PF24137"/>
    </source>
</evidence>
<dbReference type="InterPro" id="IPR057722">
    <property type="entry name" value="AsqO/PenF-like_C"/>
</dbReference>
<dbReference type="EMBL" id="SGPJ01000098">
    <property type="protein sequence ID" value="THG98952.1"/>
    <property type="molecule type" value="Genomic_DNA"/>
</dbReference>
<gene>
    <name evidence="4" type="ORF">EW026_g3329</name>
</gene>
<dbReference type="Pfam" id="PF25581">
    <property type="entry name" value="AsqO_C"/>
    <property type="match status" value="1"/>
</dbReference>
<keyword evidence="1" id="KW-0732">Signal</keyword>
<evidence type="ECO:0000313" key="5">
    <source>
        <dbReference type="Proteomes" id="UP000309038"/>
    </source>
</evidence>
<evidence type="ECO:0000259" key="3">
    <source>
        <dbReference type="Pfam" id="PF25581"/>
    </source>
</evidence>
<name>A0A4V6S0Z3_9APHY</name>
<accession>A0A4V6S0Z3</accession>
<protein>
    <recommendedName>
        <fullName evidence="6">Hydroxyneurosporene synthase</fullName>
    </recommendedName>
</protein>
<dbReference type="Proteomes" id="UP000309038">
    <property type="component" value="Unassembled WGS sequence"/>
</dbReference>
<sequence length="373" mass="39514">MIQPWPLLLIPLLAVLRTATGASVPISIDVIPGTTSSSPSVAQFSSLSSGFDAPKVKSLNSTSFDWWYFDVVSSDLDYSLVVVFFTADATGLWTGTTDVGTADYVAISVTSTDGALFNVGVLAEELTVVTIGDGSSGILDGTLTGWTGSPDMSQYEILVDDPVSGLQGTVSFQSIAPAHFPCAPATAPAGQPLNLGDNFELGWLNAVPDANAVVDFDFNGTKIQFSGSGYHDKNWGAKPMYTAVKAWYWGHARLGPYSLVWFDFVAPDGTEQASNYLARDGEIMASTCSGLSVRAIPESIIFPPTPASDPPQGFTITADIEGEGVLEVQVTHKQEITQETGTSLRWIGSVTGKLGNGTVYEGTALYEQFTFAT</sequence>
<comment type="caution">
    <text evidence="4">The sequence shown here is derived from an EMBL/GenBank/DDBJ whole genome shotgun (WGS) entry which is preliminary data.</text>
</comment>
<feature type="domain" description="AsqO/PenF-like C-terminal" evidence="3">
    <location>
        <begin position="242"/>
        <end position="369"/>
    </location>
</feature>
<proteinExistence type="predicted"/>
<dbReference type="SUPFAM" id="SSF159245">
    <property type="entry name" value="AttH-like"/>
    <property type="match status" value="1"/>
</dbReference>
<evidence type="ECO:0000256" key="1">
    <source>
        <dbReference type="SAM" id="SignalP"/>
    </source>
</evidence>
<dbReference type="AlphaFoldDB" id="A0A4V6S0Z3"/>
<feature type="chain" id="PRO_5020534923" description="Hydroxyneurosporene synthase" evidence="1">
    <location>
        <begin position="22"/>
        <end position="373"/>
    </location>
</feature>
<reference evidence="4 5" key="1">
    <citation type="submission" date="2019-02" db="EMBL/GenBank/DDBJ databases">
        <title>Genome sequencing of the rare red list fungi Phlebia centrifuga.</title>
        <authorList>
            <person name="Buettner E."/>
            <person name="Kellner H."/>
        </authorList>
    </citation>
    <scope>NUCLEOTIDE SEQUENCE [LARGE SCALE GENOMIC DNA]</scope>
    <source>
        <strain evidence="4 5">DSM 108282</strain>
    </source>
</reference>
<organism evidence="4 5">
    <name type="scientific">Hermanssonia centrifuga</name>
    <dbReference type="NCBI Taxonomy" id="98765"/>
    <lineage>
        <taxon>Eukaryota</taxon>
        <taxon>Fungi</taxon>
        <taxon>Dikarya</taxon>
        <taxon>Basidiomycota</taxon>
        <taxon>Agaricomycotina</taxon>
        <taxon>Agaricomycetes</taxon>
        <taxon>Polyporales</taxon>
        <taxon>Meruliaceae</taxon>
        <taxon>Hermanssonia</taxon>
    </lineage>
</organism>
<evidence type="ECO:0000313" key="4">
    <source>
        <dbReference type="EMBL" id="THG98952.1"/>
    </source>
</evidence>
<evidence type="ECO:0008006" key="6">
    <source>
        <dbReference type="Google" id="ProtNLM"/>
    </source>
</evidence>